<evidence type="ECO:0000256" key="2">
    <source>
        <dbReference type="SAM" id="SignalP"/>
    </source>
</evidence>
<keyword evidence="5" id="KW-1185">Reference proteome</keyword>
<feature type="domain" description="DUF6287" evidence="3">
    <location>
        <begin position="257"/>
        <end position="289"/>
    </location>
</feature>
<dbReference type="Pfam" id="PF19804">
    <property type="entry name" value="DUF6287"/>
    <property type="match status" value="1"/>
</dbReference>
<dbReference type="InterPro" id="IPR046254">
    <property type="entry name" value="DUF6287"/>
</dbReference>
<feature type="signal peptide" evidence="2">
    <location>
        <begin position="1"/>
        <end position="24"/>
    </location>
</feature>
<evidence type="ECO:0000259" key="3">
    <source>
        <dbReference type="Pfam" id="PF19804"/>
    </source>
</evidence>
<feature type="compositionally biased region" description="Basic and acidic residues" evidence="1">
    <location>
        <begin position="49"/>
        <end position="59"/>
    </location>
</feature>
<evidence type="ECO:0000256" key="1">
    <source>
        <dbReference type="SAM" id="MobiDB-lite"/>
    </source>
</evidence>
<dbReference type="PROSITE" id="PS51257">
    <property type="entry name" value="PROKAR_LIPOPROTEIN"/>
    <property type="match status" value="1"/>
</dbReference>
<protein>
    <recommendedName>
        <fullName evidence="3">DUF6287 domain-containing protein</fullName>
    </recommendedName>
</protein>
<evidence type="ECO:0000313" key="5">
    <source>
        <dbReference type="Proteomes" id="UP000186890"/>
    </source>
</evidence>
<dbReference type="OrthoDB" id="2136578at2"/>
<dbReference type="EMBL" id="MSJM01000005">
    <property type="protein sequence ID" value="OLF47757.1"/>
    <property type="molecule type" value="Genomic_DNA"/>
</dbReference>
<gene>
    <name evidence="4" type="ORF">BU202_06935</name>
</gene>
<feature type="region of interest" description="Disordered" evidence="1">
    <location>
        <begin position="27"/>
        <end position="59"/>
    </location>
</feature>
<organism evidence="4 5">
    <name type="scientific">Streptococcus cuniculi</name>
    <dbReference type="NCBI Taxonomy" id="1432788"/>
    <lineage>
        <taxon>Bacteria</taxon>
        <taxon>Bacillati</taxon>
        <taxon>Bacillota</taxon>
        <taxon>Bacilli</taxon>
        <taxon>Lactobacillales</taxon>
        <taxon>Streptococcaceae</taxon>
        <taxon>Streptococcus</taxon>
    </lineage>
</organism>
<evidence type="ECO:0000313" key="4">
    <source>
        <dbReference type="EMBL" id="OLF47757.1"/>
    </source>
</evidence>
<comment type="caution">
    <text evidence="4">The sequence shown here is derived from an EMBL/GenBank/DDBJ whole genome shotgun (WGS) entry which is preliminary data.</text>
</comment>
<dbReference type="Proteomes" id="UP000186890">
    <property type="component" value="Unassembled WGS sequence"/>
</dbReference>
<dbReference type="AlphaFoldDB" id="A0A1Q8E7J3"/>
<proteinExistence type="predicted"/>
<reference evidence="5" key="1">
    <citation type="submission" date="2016-12" db="EMBL/GenBank/DDBJ databases">
        <authorList>
            <person name="Gulvik C.A."/>
        </authorList>
    </citation>
    <scope>NUCLEOTIDE SEQUENCE [LARGE SCALE GENOMIC DNA]</scope>
    <source>
        <strain evidence="5">NED12-00049-6B</strain>
    </source>
</reference>
<keyword evidence="2" id="KW-0732">Signal</keyword>
<name>A0A1Q8E7J3_9STRE</name>
<dbReference type="RefSeq" id="WP_075105063.1">
    <property type="nucleotide sequence ID" value="NZ_MSJM01000005.1"/>
</dbReference>
<accession>A0A1Q8E7J3</accession>
<sequence>MKRMSQLSYMAAMTLLTGALVLTACTSNSTTSTNSSSAPSSQSSSTASEEVKKPTPKDDKKAYASALEDYQKIMQHSATYPKDLSHIRELLDSLSIELNSWVVESALFQPKQLRYTFLDLNKDGKNELLVGTINDSQQVFPVALYYLNNDAPALLAQGFVAGSGGARNAFTIYQNGDVVSVSWSSGTGAGTATLYQFPTGNSQPKQANQSEFQLGQDTLDQLFGKSKAEELDLSSLKWETFEAPQTVASATDTTAKNMDINAVAAGDFSSLVGTWKNGQGKVLTIKADGSVIYAEYPDQSRHLNLNHAKIENGQLWAGIENPNVMASAIVPTIFIPKGVAITPIADNANDPTDQTKDRLFSTQYLMPADILAQEVYYRVE</sequence>
<feature type="chain" id="PRO_5038968094" description="DUF6287 domain-containing protein" evidence="2">
    <location>
        <begin position="25"/>
        <end position="380"/>
    </location>
</feature>
<feature type="compositionally biased region" description="Low complexity" evidence="1">
    <location>
        <begin position="27"/>
        <end position="48"/>
    </location>
</feature>